<dbReference type="InterPro" id="IPR036680">
    <property type="entry name" value="SPOR-like_sf"/>
</dbReference>
<feature type="region of interest" description="Disordered" evidence="8">
    <location>
        <begin position="1"/>
        <end position="25"/>
    </location>
</feature>
<feature type="compositionally biased region" description="Low complexity" evidence="8">
    <location>
        <begin position="369"/>
        <end position="378"/>
    </location>
</feature>
<feature type="domain" description="SPOR" evidence="9">
    <location>
        <begin position="420"/>
        <end position="505"/>
    </location>
</feature>
<dbReference type="InterPro" id="IPR018044">
    <property type="entry name" value="Peptidase_S11"/>
</dbReference>
<dbReference type="InterPro" id="IPR007730">
    <property type="entry name" value="SPOR-like_dom"/>
</dbReference>
<keyword evidence="4" id="KW-0133">Cell shape</keyword>
<keyword evidence="6" id="KW-0961">Cell wall biogenesis/degradation</keyword>
<evidence type="ECO:0000256" key="1">
    <source>
        <dbReference type="ARBA" id="ARBA00007164"/>
    </source>
</evidence>
<dbReference type="Proteomes" id="UP001205890">
    <property type="component" value="Unassembled WGS sequence"/>
</dbReference>
<dbReference type="InterPro" id="IPR012338">
    <property type="entry name" value="Beta-lactam/transpept-like"/>
</dbReference>
<feature type="compositionally biased region" description="Basic and acidic residues" evidence="8">
    <location>
        <begin position="390"/>
        <end position="416"/>
    </location>
</feature>
<evidence type="ECO:0000256" key="7">
    <source>
        <dbReference type="RuleBase" id="RU004016"/>
    </source>
</evidence>
<dbReference type="Pfam" id="PF05036">
    <property type="entry name" value="SPOR"/>
    <property type="match status" value="1"/>
</dbReference>
<evidence type="ECO:0000256" key="4">
    <source>
        <dbReference type="ARBA" id="ARBA00022960"/>
    </source>
</evidence>
<sequence length="505" mass="53251">MVSVAASPAEARRRHVSKGGGYNPPYSDMVVDAKTGRVLHAVNEDALRHPASVTKVMTLYLLFEQLEKGRYSLDSELKVSAHAQAQAPSKIGVRAGQTIEVEDAIKALVTKSANDVAVVVAENIGGSEDEFADMMTRKARQLGMTRTVYKNASGLPDPAQVTTARDLVTLGRALQDRFPRYYTYFRTPSFTYRGQTHRNHNHLLGRVEGMDGIKTGYTRASGFNLLTSVKTEGRHVVAVVLGGRSAAARDNQMASLLDDTIERAYAGARTAPPMGEGAAPVAVADASPQPRTLRSAYVEDESPATTAAVSPKQAARPNDPPALVLSPPAAVPATTTPTANVRPAPVQVAANAPVPVTLARPAVVAASGAATTTPSSGGNMKWVVGAPSRGEADTKTSRAEAKPGKAEKAEPKVEASRIPKSALSGWVIQLGATDDEAKARQILAKAKAKTKSGVLAKADPFTEKVSKGGETLYRARFSGFDEDKAASACKQLKRTGFACMVVRGG</sequence>
<evidence type="ECO:0000256" key="8">
    <source>
        <dbReference type="SAM" id="MobiDB-lite"/>
    </source>
</evidence>
<dbReference type="PANTHER" id="PTHR21581">
    <property type="entry name" value="D-ALANYL-D-ALANINE CARBOXYPEPTIDASE"/>
    <property type="match status" value="1"/>
</dbReference>
<name>A0ABT1LFJ5_9HYPH</name>
<feature type="compositionally biased region" description="Low complexity" evidence="8">
    <location>
        <begin position="321"/>
        <end position="339"/>
    </location>
</feature>
<keyword evidence="5" id="KW-0573">Peptidoglycan synthesis</keyword>
<evidence type="ECO:0000256" key="6">
    <source>
        <dbReference type="ARBA" id="ARBA00023316"/>
    </source>
</evidence>
<dbReference type="PRINTS" id="PR00725">
    <property type="entry name" value="DADACBPTASE1"/>
</dbReference>
<evidence type="ECO:0000256" key="3">
    <source>
        <dbReference type="ARBA" id="ARBA00022801"/>
    </source>
</evidence>
<evidence type="ECO:0000256" key="5">
    <source>
        <dbReference type="ARBA" id="ARBA00022984"/>
    </source>
</evidence>
<dbReference type="PROSITE" id="PS51724">
    <property type="entry name" value="SPOR"/>
    <property type="match status" value="1"/>
</dbReference>
<keyword evidence="11" id="KW-1185">Reference proteome</keyword>
<evidence type="ECO:0000313" key="10">
    <source>
        <dbReference type="EMBL" id="MCP8939883.1"/>
    </source>
</evidence>
<comment type="caution">
    <text evidence="10">The sequence shown here is derived from an EMBL/GenBank/DDBJ whole genome shotgun (WGS) entry which is preliminary data.</text>
</comment>
<keyword evidence="2" id="KW-0732">Signal</keyword>
<dbReference type="SUPFAM" id="SSF56601">
    <property type="entry name" value="beta-lactamase/transpeptidase-like"/>
    <property type="match status" value="1"/>
</dbReference>
<evidence type="ECO:0000313" key="11">
    <source>
        <dbReference type="Proteomes" id="UP001205890"/>
    </source>
</evidence>
<reference evidence="10 11" key="1">
    <citation type="submission" date="2022-07" db="EMBL/GenBank/DDBJ databases">
        <authorList>
            <person name="Li W.-J."/>
            <person name="Deng Q.-Q."/>
        </authorList>
    </citation>
    <scope>NUCLEOTIDE SEQUENCE [LARGE SCALE GENOMIC DNA]</scope>
    <source>
        <strain evidence="10 11">SYSU M60028</strain>
    </source>
</reference>
<comment type="similarity">
    <text evidence="1 7">Belongs to the peptidase S11 family.</text>
</comment>
<gene>
    <name evidence="10" type="ORF">NK718_15245</name>
</gene>
<dbReference type="Gene3D" id="3.40.710.10">
    <property type="entry name" value="DD-peptidase/beta-lactamase superfamily"/>
    <property type="match status" value="1"/>
</dbReference>
<feature type="region of interest" description="Disordered" evidence="8">
    <location>
        <begin position="296"/>
        <end position="339"/>
    </location>
</feature>
<proteinExistence type="inferred from homology"/>
<dbReference type="Gene3D" id="3.30.70.1070">
    <property type="entry name" value="Sporulation related repeat"/>
    <property type="match status" value="1"/>
</dbReference>
<dbReference type="EMBL" id="JANCLU010000015">
    <property type="protein sequence ID" value="MCP8939883.1"/>
    <property type="molecule type" value="Genomic_DNA"/>
</dbReference>
<accession>A0ABT1LFJ5</accession>
<dbReference type="Pfam" id="PF00768">
    <property type="entry name" value="Peptidase_S11"/>
    <property type="match status" value="1"/>
</dbReference>
<evidence type="ECO:0000259" key="9">
    <source>
        <dbReference type="PROSITE" id="PS51724"/>
    </source>
</evidence>
<evidence type="ECO:0000256" key="2">
    <source>
        <dbReference type="ARBA" id="ARBA00022729"/>
    </source>
</evidence>
<keyword evidence="3" id="KW-0378">Hydrolase</keyword>
<dbReference type="SUPFAM" id="SSF110997">
    <property type="entry name" value="Sporulation related repeat"/>
    <property type="match status" value="1"/>
</dbReference>
<dbReference type="RefSeq" id="WP_254743980.1">
    <property type="nucleotide sequence ID" value="NZ_JANCLU010000015.1"/>
</dbReference>
<dbReference type="PANTHER" id="PTHR21581:SF6">
    <property type="entry name" value="TRAFFICKING PROTEIN PARTICLE COMPLEX SUBUNIT 12"/>
    <property type="match status" value="1"/>
</dbReference>
<feature type="region of interest" description="Disordered" evidence="8">
    <location>
        <begin position="369"/>
        <end position="416"/>
    </location>
</feature>
<organism evidence="10 11">
    <name type="scientific">Alsobacter ponti</name>
    <dbReference type="NCBI Taxonomy" id="2962936"/>
    <lineage>
        <taxon>Bacteria</taxon>
        <taxon>Pseudomonadati</taxon>
        <taxon>Pseudomonadota</taxon>
        <taxon>Alphaproteobacteria</taxon>
        <taxon>Hyphomicrobiales</taxon>
        <taxon>Alsobacteraceae</taxon>
        <taxon>Alsobacter</taxon>
    </lineage>
</organism>
<dbReference type="InterPro" id="IPR001967">
    <property type="entry name" value="Peptidase_S11_N"/>
</dbReference>
<protein>
    <submittedName>
        <fullName evidence="10">SPOR domain-containing protein</fullName>
    </submittedName>
</protein>